<keyword evidence="5" id="KW-1185">Reference proteome</keyword>
<evidence type="ECO:0000259" key="3">
    <source>
        <dbReference type="Pfam" id="PF00685"/>
    </source>
</evidence>
<organism evidence="4 5">
    <name type="scientific">Sporomusa silvacetica DSM 10669</name>
    <dbReference type="NCBI Taxonomy" id="1123289"/>
    <lineage>
        <taxon>Bacteria</taxon>
        <taxon>Bacillati</taxon>
        <taxon>Bacillota</taxon>
        <taxon>Negativicutes</taxon>
        <taxon>Selenomonadales</taxon>
        <taxon>Sporomusaceae</taxon>
        <taxon>Sporomusa</taxon>
    </lineage>
</organism>
<accession>A0ABZ3IH04</accession>
<dbReference type="PANTHER" id="PTHR11783">
    <property type="entry name" value="SULFOTRANSFERASE SULT"/>
    <property type="match status" value="1"/>
</dbReference>
<evidence type="ECO:0000313" key="5">
    <source>
        <dbReference type="Proteomes" id="UP000216752"/>
    </source>
</evidence>
<evidence type="ECO:0000256" key="1">
    <source>
        <dbReference type="ARBA" id="ARBA00005771"/>
    </source>
</evidence>
<dbReference type="EMBL" id="CP155573">
    <property type="protein sequence ID" value="XFO64688.1"/>
    <property type="molecule type" value="Genomic_DNA"/>
</dbReference>
<dbReference type="InterPro" id="IPR000863">
    <property type="entry name" value="Sulfotransferase_dom"/>
</dbReference>
<dbReference type="InterPro" id="IPR027417">
    <property type="entry name" value="P-loop_NTPase"/>
</dbReference>
<evidence type="ECO:0000256" key="2">
    <source>
        <dbReference type="ARBA" id="ARBA00022679"/>
    </source>
</evidence>
<evidence type="ECO:0000313" key="4">
    <source>
        <dbReference type="EMBL" id="XFO64688.1"/>
    </source>
</evidence>
<dbReference type="Proteomes" id="UP000216752">
    <property type="component" value="Chromosome"/>
</dbReference>
<protein>
    <recommendedName>
        <fullName evidence="3">Sulfotransferase domain-containing protein</fullName>
    </recommendedName>
</protein>
<reference evidence="4" key="1">
    <citation type="submission" date="2024-05" db="EMBL/GenBank/DDBJ databases">
        <title>Isolation and characterization of Sporomusa carbonis sp. nov., a carboxydotrophic hydrogenogen in the genus of Sporomusa isolated from a charcoal burning pile.</title>
        <authorList>
            <person name="Boeer T."/>
            <person name="Rosenbaum F."/>
            <person name="Eysell L."/>
            <person name="Mueller V."/>
            <person name="Daniel R."/>
            <person name="Poehlein A."/>
        </authorList>
    </citation>
    <scope>NUCLEOTIDE SEQUENCE [LARGE SCALE GENOMIC DNA]</scope>
    <source>
        <strain evidence="4">DSM 10669</strain>
    </source>
</reference>
<dbReference type="SUPFAM" id="SSF52540">
    <property type="entry name" value="P-loop containing nucleoside triphosphate hydrolases"/>
    <property type="match status" value="1"/>
</dbReference>
<proteinExistence type="inferred from homology"/>
<sequence>MTGIFWLASYPKSGNTWFRTFLSHLLCTNKDSIDINSLKTDGTASLRSIFDYILGIEASDLTAEEIDALRPKVYAYMAAQAPKPLYIKIHDAYTFLADGKPLIPTIGCNGAIYIIRNPLDTAVSLAYHLGCDVDTAIEHMGDPKYCFSGSTRHLHIKLKQLLLTWSSHVESWTNGPKFPVKVIRYEDMHAKPLETFTMAAAFAGFPAGSEEIQQAITGADFKTLKQQEECAGFREKPANMVAFFREGKVGSYRNVLTPDQISQIVRNHATVMRRFGYLGEQDEILF</sequence>
<gene>
    <name evidence="4" type="ORF">SPSIL_007910</name>
</gene>
<name>A0ABZ3IH04_9FIRM</name>
<dbReference type="Gene3D" id="3.40.50.300">
    <property type="entry name" value="P-loop containing nucleotide triphosphate hydrolases"/>
    <property type="match status" value="1"/>
</dbReference>
<dbReference type="RefSeq" id="WP_094605852.1">
    <property type="nucleotide sequence ID" value="NZ_CP155573.1"/>
</dbReference>
<comment type="similarity">
    <text evidence="1">Belongs to the sulfotransferase 1 family.</text>
</comment>
<keyword evidence="2" id="KW-0808">Transferase</keyword>
<dbReference type="Pfam" id="PF00685">
    <property type="entry name" value="Sulfotransfer_1"/>
    <property type="match status" value="1"/>
</dbReference>
<feature type="domain" description="Sulfotransferase" evidence="3">
    <location>
        <begin position="5"/>
        <end position="273"/>
    </location>
</feature>